<dbReference type="STRING" id="1123360.thalar_01454"/>
<evidence type="ECO:0008006" key="4">
    <source>
        <dbReference type="Google" id="ProtNLM"/>
    </source>
</evidence>
<evidence type="ECO:0000313" key="2">
    <source>
        <dbReference type="EMBL" id="EPX80116.1"/>
    </source>
</evidence>
<feature type="signal peptide" evidence="1">
    <location>
        <begin position="1"/>
        <end position="18"/>
    </location>
</feature>
<keyword evidence="3" id="KW-1185">Reference proteome</keyword>
<dbReference type="SUPFAM" id="SSF55486">
    <property type="entry name" value="Metalloproteases ('zincins'), catalytic domain"/>
    <property type="match status" value="2"/>
</dbReference>
<dbReference type="InterPro" id="IPR024079">
    <property type="entry name" value="MetalloPept_cat_dom_sf"/>
</dbReference>
<organism evidence="2 3">
    <name type="scientific">Litoreibacter arenae DSM 19593</name>
    <dbReference type="NCBI Taxonomy" id="1123360"/>
    <lineage>
        <taxon>Bacteria</taxon>
        <taxon>Pseudomonadati</taxon>
        <taxon>Pseudomonadota</taxon>
        <taxon>Alphaproteobacteria</taxon>
        <taxon>Rhodobacterales</taxon>
        <taxon>Roseobacteraceae</taxon>
        <taxon>Litoreibacter</taxon>
    </lineage>
</organism>
<dbReference type="EMBL" id="AONI01000009">
    <property type="protein sequence ID" value="EPX80116.1"/>
    <property type="molecule type" value="Genomic_DNA"/>
</dbReference>
<dbReference type="AlphaFoldDB" id="S9QFD4"/>
<comment type="caution">
    <text evidence="2">The sequence shown here is derived from an EMBL/GenBank/DDBJ whole genome shotgun (WGS) entry which is preliminary data.</text>
</comment>
<dbReference type="OrthoDB" id="6278496at2"/>
<protein>
    <recommendedName>
        <fullName evidence="4">Peptidase M43 pregnancy-associated plasma-A domain-containing protein</fullName>
    </recommendedName>
</protein>
<name>S9QFD4_9RHOB</name>
<evidence type="ECO:0000256" key="1">
    <source>
        <dbReference type="SAM" id="SignalP"/>
    </source>
</evidence>
<gene>
    <name evidence="2" type="ORF">thalar_01454</name>
</gene>
<proteinExistence type="predicted"/>
<accession>S9QFD4</accession>
<dbReference type="HOGENOM" id="CLU_1068279_0_0_5"/>
<dbReference type="Proteomes" id="UP000015351">
    <property type="component" value="Unassembled WGS sequence"/>
</dbReference>
<evidence type="ECO:0000313" key="3">
    <source>
        <dbReference type="Proteomes" id="UP000015351"/>
    </source>
</evidence>
<reference evidence="3" key="1">
    <citation type="journal article" date="2013" name="Stand. Genomic Sci.">
        <title>Genome sequence of the Litoreibacter arenae type strain (DSM 19593(T)), a member of the Roseobacter clade isolated from sea sand.</title>
        <authorList>
            <person name="Riedel T."/>
            <person name="Fiebig A."/>
            <person name="Petersen J."/>
            <person name="Gronow S."/>
            <person name="Kyrpides N.C."/>
            <person name="Goker M."/>
            <person name="Klenk H.P."/>
        </authorList>
    </citation>
    <scope>NUCLEOTIDE SEQUENCE [LARGE SCALE GENOMIC DNA]</scope>
    <source>
        <strain evidence="3">DSM 19593</strain>
    </source>
</reference>
<sequence>MRVFALLAAILLVAPATAQTVQERAFRLLSTESNVEQSCGFQVRSSLAGTMTRLGYQLRLPNWSLGVAQITGMGITNAGVDTTLDLAADLLKSDLGANDVNCCVDLNRNGNIINFAPPASMVGGIITTQAESNAVFAVNADIKVVNGIQFCGVSAVPPSTFVGCADGNSIITINTFNPPAVNVFTDPATVAHEVGHWAGLDHVGQTCSPTPGQCGDCDCTDGFIDRVMFCSICNGAPAQGLITAQQCTSYQDAAQ</sequence>
<dbReference type="RefSeq" id="WP_021100022.1">
    <property type="nucleotide sequence ID" value="NZ_KE557306.1"/>
</dbReference>
<dbReference type="GO" id="GO:0008237">
    <property type="term" value="F:metallopeptidase activity"/>
    <property type="evidence" value="ECO:0007669"/>
    <property type="project" value="InterPro"/>
</dbReference>
<keyword evidence="1" id="KW-0732">Signal</keyword>
<feature type="chain" id="PRO_5004567918" description="Peptidase M43 pregnancy-associated plasma-A domain-containing protein" evidence="1">
    <location>
        <begin position="19"/>
        <end position="255"/>
    </location>
</feature>
<dbReference type="Gene3D" id="3.40.390.10">
    <property type="entry name" value="Collagenase (Catalytic Domain)"/>
    <property type="match status" value="1"/>
</dbReference>